<accession>A0ABR7DL59</accession>
<gene>
    <name evidence="2" type="ORF">H8S65_05075</name>
</gene>
<evidence type="ECO:0000313" key="3">
    <source>
        <dbReference type="Proteomes" id="UP000651475"/>
    </source>
</evidence>
<dbReference type="Proteomes" id="UP000651475">
    <property type="component" value="Unassembled WGS sequence"/>
</dbReference>
<feature type="compositionally biased region" description="Low complexity" evidence="1">
    <location>
        <begin position="93"/>
        <end position="104"/>
    </location>
</feature>
<reference evidence="2 3" key="1">
    <citation type="submission" date="2020-08" db="EMBL/GenBank/DDBJ databases">
        <title>Genome public.</title>
        <authorList>
            <person name="Liu C."/>
            <person name="Sun Q."/>
        </authorList>
    </citation>
    <scope>NUCLEOTIDE SEQUENCE [LARGE SCALE GENOMIC DNA]</scope>
    <source>
        <strain evidence="2 3">NSJ-79</strain>
    </source>
</reference>
<evidence type="ECO:0000256" key="1">
    <source>
        <dbReference type="SAM" id="MobiDB-lite"/>
    </source>
</evidence>
<sequence>MGQQTFRSLTAVSTLNAHQLRPEIEPDGSLGMADTTCFFAIQVRRASCRRFLLPSASADGQVIASGLAGSSVGFNPFKYNLMKGTKVHRGRGFASKSFKPSASADGKRERAA</sequence>
<evidence type="ECO:0000313" key="2">
    <source>
        <dbReference type="EMBL" id="MBC5632145.1"/>
    </source>
</evidence>
<proteinExistence type="predicted"/>
<dbReference type="RefSeq" id="WP_186928929.1">
    <property type="nucleotide sequence ID" value="NZ_JACOOJ010000006.1"/>
</dbReference>
<organism evidence="2 3">
    <name type="scientific">Parabacteroides hominis</name>
    <dbReference type="NCBI Taxonomy" id="2763057"/>
    <lineage>
        <taxon>Bacteria</taxon>
        <taxon>Pseudomonadati</taxon>
        <taxon>Bacteroidota</taxon>
        <taxon>Bacteroidia</taxon>
        <taxon>Bacteroidales</taxon>
        <taxon>Tannerellaceae</taxon>
        <taxon>Parabacteroides</taxon>
    </lineage>
</organism>
<keyword evidence="3" id="KW-1185">Reference proteome</keyword>
<comment type="caution">
    <text evidence="2">The sequence shown here is derived from an EMBL/GenBank/DDBJ whole genome shotgun (WGS) entry which is preliminary data.</text>
</comment>
<feature type="region of interest" description="Disordered" evidence="1">
    <location>
        <begin position="92"/>
        <end position="112"/>
    </location>
</feature>
<protein>
    <submittedName>
        <fullName evidence="2">Uncharacterized protein</fullName>
    </submittedName>
</protein>
<dbReference type="EMBL" id="JACOOJ010000006">
    <property type="protein sequence ID" value="MBC5632145.1"/>
    <property type="molecule type" value="Genomic_DNA"/>
</dbReference>
<name>A0ABR7DL59_9BACT</name>